<reference evidence="3" key="2">
    <citation type="submission" date="2020-09" db="EMBL/GenBank/DDBJ databases">
        <authorList>
            <person name="Sun Q."/>
            <person name="Zhou Y."/>
        </authorList>
    </citation>
    <scope>NUCLEOTIDE SEQUENCE</scope>
    <source>
        <strain evidence="3">CGMCC 1.15762</strain>
    </source>
</reference>
<dbReference type="InterPro" id="IPR024331">
    <property type="entry name" value="DUF3859"/>
</dbReference>
<proteinExistence type="predicted"/>
<keyword evidence="4" id="KW-1185">Reference proteome</keyword>
<reference evidence="3" key="1">
    <citation type="journal article" date="2014" name="Int. J. Syst. Evol. Microbiol.">
        <title>Complete genome sequence of Corynebacterium casei LMG S-19264T (=DSM 44701T), isolated from a smear-ripened cheese.</title>
        <authorList>
            <consortium name="US DOE Joint Genome Institute (JGI-PGF)"/>
            <person name="Walter F."/>
            <person name="Albersmeier A."/>
            <person name="Kalinowski J."/>
            <person name="Ruckert C."/>
        </authorList>
    </citation>
    <scope>NUCLEOTIDE SEQUENCE</scope>
    <source>
        <strain evidence="3">CGMCC 1.15762</strain>
    </source>
</reference>
<evidence type="ECO:0000313" key="4">
    <source>
        <dbReference type="Proteomes" id="UP000617145"/>
    </source>
</evidence>
<evidence type="ECO:0000259" key="2">
    <source>
        <dbReference type="Pfam" id="PF12975"/>
    </source>
</evidence>
<protein>
    <recommendedName>
        <fullName evidence="2">DUF3859 domain-containing protein</fullName>
    </recommendedName>
</protein>
<keyword evidence="1" id="KW-0732">Signal</keyword>
<dbReference type="Proteomes" id="UP000617145">
    <property type="component" value="Unassembled WGS sequence"/>
</dbReference>
<gene>
    <name evidence="3" type="ORF">GCM10011415_12020</name>
</gene>
<evidence type="ECO:0000313" key="3">
    <source>
        <dbReference type="EMBL" id="GGG66752.1"/>
    </source>
</evidence>
<dbReference type="EMBL" id="BMJV01000002">
    <property type="protein sequence ID" value="GGG66752.1"/>
    <property type="molecule type" value="Genomic_DNA"/>
</dbReference>
<dbReference type="RefSeq" id="WP_229672964.1">
    <property type="nucleotide sequence ID" value="NZ_BMJV01000002.1"/>
</dbReference>
<dbReference type="AlphaFoldDB" id="A0A8J3EEY3"/>
<sequence>MPRTRLVLSVLLGLSLAMGPAHGAMAEDFVRDPAVLIDHGVICQISSEGSRPAPDTMVGQINLIEQTRDLDVTTQLVPATAGISFGIKFMLAPGAGTREATVIVTHPPMGEAGITRETWLSTVDEFSPSLNLFTFEFPYEMVPGPWVMALELDGERVLEQSFEVVSELAAPAVLSVCYGQDFVS</sequence>
<dbReference type="Gene3D" id="2.60.40.2390">
    <property type="match status" value="1"/>
</dbReference>
<evidence type="ECO:0000256" key="1">
    <source>
        <dbReference type="SAM" id="SignalP"/>
    </source>
</evidence>
<organism evidence="3 4">
    <name type="scientific">Salipiger pallidus</name>
    <dbReference type="NCBI Taxonomy" id="1775170"/>
    <lineage>
        <taxon>Bacteria</taxon>
        <taxon>Pseudomonadati</taxon>
        <taxon>Pseudomonadota</taxon>
        <taxon>Alphaproteobacteria</taxon>
        <taxon>Rhodobacterales</taxon>
        <taxon>Roseobacteraceae</taxon>
        <taxon>Salipiger</taxon>
    </lineage>
</organism>
<feature type="signal peptide" evidence="1">
    <location>
        <begin position="1"/>
        <end position="23"/>
    </location>
</feature>
<name>A0A8J3EEY3_9RHOB</name>
<dbReference type="Pfam" id="PF12975">
    <property type="entry name" value="DUF3859"/>
    <property type="match status" value="1"/>
</dbReference>
<feature type="chain" id="PRO_5035176834" description="DUF3859 domain-containing protein" evidence="1">
    <location>
        <begin position="24"/>
        <end position="184"/>
    </location>
</feature>
<accession>A0A8J3EEY3</accession>
<comment type="caution">
    <text evidence="3">The sequence shown here is derived from an EMBL/GenBank/DDBJ whole genome shotgun (WGS) entry which is preliminary data.</text>
</comment>
<feature type="domain" description="DUF3859" evidence="2">
    <location>
        <begin position="39"/>
        <end position="164"/>
    </location>
</feature>